<reference evidence="4 5" key="1">
    <citation type="submission" date="2015-03" db="EMBL/GenBank/DDBJ databases">
        <authorList>
            <person name="Zheng J."/>
            <person name="Ganezle M."/>
        </authorList>
    </citation>
    <scope>NUCLEOTIDE SEQUENCE [LARGE SCALE GENOMIC DNA]</scope>
    <source>
        <strain evidence="4 5">LP38</strain>
    </source>
</reference>
<feature type="domain" description="WxL Interacting Protein peptidoglycan binding" evidence="2">
    <location>
        <begin position="32"/>
        <end position="152"/>
    </location>
</feature>
<proteinExistence type="predicted"/>
<dbReference type="Proteomes" id="UP000033491">
    <property type="component" value="Unassembled WGS sequence"/>
</dbReference>
<keyword evidence="1" id="KW-0812">Transmembrane</keyword>
<evidence type="ECO:0000313" key="4">
    <source>
        <dbReference type="EMBL" id="KJW13853.1"/>
    </source>
</evidence>
<dbReference type="PATRIC" id="fig|216463.3.peg.2064"/>
<dbReference type="Pfam" id="PF11797">
    <property type="entry name" value="WxLIP_HBD"/>
    <property type="match status" value="1"/>
</dbReference>
<organism evidence="4 5">
    <name type="scientific">Levilactobacillus spicheri</name>
    <dbReference type="NCBI Taxonomy" id="216463"/>
    <lineage>
        <taxon>Bacteria</taxon>
        <taxon>Bacillati</taxon>
        <taxon>Bacillota</taxon>
        <taxon>Bacilli</taxon>
        <taxon>Lactobacillales</taxon>
        <taxon>Lactobacillaceae</taxon>
        <taxon>Levilactobacillus</taxon>
    </lineage>
</organism>
<sequence>MRRMGPWFLVLLVMGLVLGGDQVTARAESVGYTVNAVLPKNQDDSNASYFALRVKPNQRQKLAIVIGNQTSQTQTYKVTVNQAVTNANGVIDYSQVKPTRDSSLKVGIQDIFDQTTLPTVTVKAKQTKKVYVTYHMPGQKIRGMILGGINVKRVTSSAQKSKKGVTINNNFAYVIGLRLRESSVDVGPNMKLLSVKAGQTNSLNQVEATLQNPEPGIMHNLKVKAKVTRAGSTKTLLQNEKSNLAMAPNSHFRYAIPWGDTQLSVGTYTLTLDAVAKGGYHWHFVKNFTVTKTEVGALANKYNQPQRNYFWWFVAGGILILLLLLIIIYLLWRNRRRDRDGEPD</sequence>
<gene>
    <name evidence="4" type="ORF">VC81_01365</name>
</gene>
<dbReference type="Pfam" id="PF06030">
    <property type="entry name" value="WxLIP_PGBD"/>
    <property type="match status" value="1"/>
</dbReference>
<dbReference type="OrthoDB" id="2365961at2"/>
<protein>
    <submittedName>
        <fullName evidence="4">Cell Surface protein</fullName>
    </submittedName>
</protein>
<evidence type="ECO:0000259" key="2">
    <source>
        <dbReference type="Pfam" id="PF06030"/>
    </source>
</evidence>
<dbReference type="RefSeq" id="WP_045806349.1">
    <property type="nucleotide sequence ID" value="NZ_JZCR01000003.1"/>
</dbReference>
<dbReference type="STRING" id="216463.VC81_01365"/>
<evidence type="ECO:0000313" key="5">
    <source>
        <dbReference type="Proteomes" id="UP000033491"/>
    </source>
</evidence>
<feature type="transmembrane region" description="Helical" evidence="1">
    <location>
        <begin position="309"/>
        <end position="332"/>
    </location>
</feature>
<evidence type="ECO:0000259" key="3">
    <source>
        <dbReference type="Pfam" id="PF11797"/>
    </source>
</evidence>
<keyword evidence="1" id="KW-1133">Transmembrane helix</keyword>
<accession>A0A0F3RV09</accession>
<feature type="domain" description="WxL Interacting Protein host binding" evidence="3">
    <location>
        <begin position="162"/>
        <end position="297"/>
    </location>
</feature>
<name>A0A0F3RV09_9LACO</name>
<dbReference type="EMBL" id="JZCR01000003">
    <property type="protein sequence ID" value="KJW13853.1"/>
    <property type="molecule type" value="Genomic_DNA"/>
</dbReference>
<dbReference type="InterPro" id="IPR010317">
    <property type="entry name" value="WxLIP_PGBD"/>
</dbReference>
<dbReference type="AlphaFoldDB" id="A0A0F3RV09"/>
<dbReference type="InterPro" id="IPR021759">
    <property type="entry name" value="WxLIP_HBD"/>
</dbReference>
<comment type="caution">
    <text evidence="4">The sequence shown here is derived from an EMBL/GenBank/DDBJ whole genome shotgun (WGS) entry which is preliminary data.</text>
</comment>
<keyword evidence="1" id="KW-0472">Membrane</keyword>
<evidence type="ECO:0000256" key="1">
    <source>
        <dbReference type="SAM" id="Phobius"/>
    </source>
</evidence>